<keyword evidence="12 14" id="KW-0143">Chaperone</keyword>
<feature type="transmembrane region" description="Helical" evidence="15">
    <location>
        <begin position="46"/>
        <end position="65"/>
    </location>
</feature>
<organism evidence="16 17">
    <name type="scientific">Vibrio thalassae</name>
    <dbReference type="NCBI Taxonomy" id="1243014"/>
    <lineage>
        <taxon>Bacteria</taxon>
        <taxon>Pseudomonadati</taxon>
        <taxon>Pseudomonadota</taxon>
        <taxon>Gammaproteobacteria</taxon>
        <taxon>Vibrionales</taxon>
        <taxon>Vibrionaceae</taxon>
        <taxon>Vibrio</taxon>
    </lineage>
</organism>
<feature type="topological domain" description="Cytoplasmic" evidence="14">
    <location>
        <begin position="167"/>
        <end position="180"/>
    </location>
</feature>
<evidence type="ECO:0000256" key="4">
    <source>
        <dbReference type="ARBA" id="ARBA00022475"/>
    </source>
</evidence>
<evidence type="ECO:0000256" key="14">
    <source>
        <dbReference type="HAMAP-Rule" id="MF_00286"/>
    </source>
</evidence>
<keyword evidence="3 14" id="KW-0813">Transport</keyword>
<reference evidence="17" key="1">
    <citation type="submission" date="2016-06" db="EMBL/GenBank/DDBJ databases">
        <authorList>
            <person name="Rodrigo-Torres L."/>
            <person name="Arahal R.D."/>
            <person name="Lucena T."/>
        </authorList>
    </citation>
    <scope>NUCLEOTIDE SEQUENCE [LARGE SCALE GENOMIC DNA]</scope>
    <source>
        <strain evidence="17">CECT8203</strain>
    </source>
</reference>
<evidence type="ECO:0000313" key="17">
    <source>
        <dbReference type="Proteomes" id="UP000219336"/>
    </source>
</evidence>
<evidence type="ECO:0000256" key="12">
    <source>
        <dbReference type="ARBA" id="ARBA00023186"/>
    </source>
</evidence>
<dbReference type="GO" id="GO:0005886">
    <property type="term" value="C:plasma membrane"/>
    <property type="evidence" value="ECO:0007669"/>
    <property type="project" value="UniProtKB-SubCell"/>
</dbReference>
<evidence type="ECO:0000256" key="5">
    <source>
        <dbReference type="ARBA" id="ARBA00022519"/>
    </source>
</evidence>
<dbReference type="PANTHER" id="PTHR36570">
    <property type="entry name" value="DISULFIDE BOND FORMATION PROTEIN B"/>
    <property type="match status" value="1"/>
</dbReference>
<dbReference type="GO" id="GO:0015035">
    <property type="term" value="F:protein-disulfide reductase activity"/>
    <property type="evidence" value="ECO:0007669"/>
    <property type="project" value="UniProtKB-UniRule"/>
</dbReference>
<evidence type="ECO:0000256" key="15">
    <source>
        <dbReference type="SAM" id="Phobius"/>
    </source>
</evidence>
<dbReference type="RefSeq" id="WP_096995550.1">
    <property type="nucleotide sequence ID" value="NZ_JBHSII010000001.1"/>
</dbReference>
<comment type="function">
    <text evidence="14">Required for disulfide bond formation in some periplasmic proteins. Acts by oxidizing the DsbA protein.</text>
</comment>
<keyword evidence="11 14" id="KW-1015">Disulfide bond</keyword>
<evidence type="ECO:0000256" key="7">
    <source>
        <dbReference type="ARBA" id="ARBA00022982"/>
    </source>
</evidence>
<keyword evidence="5" id="KW-0997">Cell inner membrane</keyword>
<keyword evidence="8 14" id="KW-1133">Transmembrane helix</keyword>
<evidence type="ECO:0000256" key="3">
    <source>
        <dbReference type="ARBA" id="ARBA00022448"/>
    </source>
</evidence>
<accession>A0A240ER89</accession>
<dbReference type="AlphaFoldDB" id="A0A240ER89"/>
<keyword evidence="7 14" id="KW-0249">Electron transport</keyword>
<evidence type="ECO:0000256" key="8">
    <source>
        <dbReference type="ARBA" id="ARBA00022989"/>
    </source>
</evidence>
<feature type="topological domain" description="Periplasmic" evidence="14">
    <location>
        <begin position="93"/>
        <end position="147"/>
    </location>
</feature>
<dbReference type="GO" id="GO:0009055">
    <property type="term" value="F:electron transfer activity"/>
    <property type="evidence" value="ECO:0007669"/>
    <property type="project" value="UniProtKB-UniRule"/>
</dbReference>
<dbReference type="InterPro" id="IPR003752">
    <property type="entry name" value="DiS_bond_form_DsbB/BdbC"/>
</dbReference>
<evidence type="ECO:0000256" key="13">
    <source>
        <dbReference type="ARBA" id="ARBA00023284"/>
    </source>
</evidence>
<evidence type="ECO:0000256" key="11">
    <source>
        <dbReference type="ARBA" id="ARBA00023157"/>
    </source>
</evidence>
<feature type="topological domain" description="Periplasmic" evidence="14">
    <location>
        <begin position="34"/>
        <end position="51"/>
    </location>
</feature>
<feature type="topological domain" description="Cytoplasmic" evidence="14">
    <location>
        <begin position="1"/>
        <end position="16"/>
    </location>
</feature>
<keyword evidence="9 14" id="KW-0560">Oxidoreductase</keyword>
<feature type="disulfide bond" description="Redox-active" evidence="14">
    <location>
        <begin position="43"/>
        <end position="46"/>
    </location>
</feature>
<dbReference type="PANTHER" id="PTHR36570:SF2">
    <property type="entry name" value="DISULFIDE BOND FORMATION PROTEIN B"/>
    <property type="match status" value="1"/>
</dbReference>
<dbReference type="Proteomes" id="UP000219336">
    <property type="component" value="Unassembled WGS sequence"/>
</dbReference>
<evidence type="ECO:0000256" key="1">
    <source>
        <dbReference type="ARBA" id="ARBA00004429"/>
    </source>
</evidence>
<comment type="similarity">
    <text evidence="2 14">Belongs to the DsbB family.</text>
</comment>
<keyword evidence="6 14" id="KW-0812">Transmembrane</keyword>
<keyword evidence="10 14" id="KW-0472">Membrane</keyword>
<comment type="caution">
    <text evidence="14">Lacks conserved residue(s) required for the propagation of feature annotation.</text>
</comment>
<keyword evidence="4 14" id="KW-1003">Cell membrane</keyword>
<comment type="subcellular location">
    <subcellularLocation>
        <location evidence="1">Cell inner membrane</location>
        <topology evidence="1">Multi-pass membrane protein</topology>
    </subcellularLocation>
    <subcellularLocation>
        <location evidence="14">Cell membrane</location>
        <topology evidence="14">Multi-pass membrane protein</topology>
    </subcellularLocation>
</comment>
<dbReference type="GO" id="GO:0006457">
    <property type="term" value="P:protein folding"/>
    <property type="evidence" value="ECO:0007669"/>
    <property type="project" value="InterPro"/>
</dbReference>
<dbReference type="InterPro" id="IPR050183">
    <property type="entry name" value="DsbB"/>
</dbReference>
<dbReference type="Pfam" id="PF02600">
    <property type="entry name" value="DsbB"/>
    <property type="match status" value="1"/>
</dbReference>
<feature type="transmembrane region" description="Helical" evidence="15">
    <location>
        <begin position="15"/>
        <end position="34"/>
    </location>
</feature>
<feature type="transmembrane region" description="Helical" evidence="15">
    <location>
        <begin position="145"/>
        <end position="165"/>
    </location>
</feature>
<gene>
    <name evidence="14 16" type="primary">dsbB</name>
    <name evidence="16" type="ORF">VTH8203_04311</name>
</gene>
<dbReference type="InterPro" id="IPR022920">
    <property type="entry name" value="Disulphide_bond_form_DsbB"/>
</dbReference>
<dbReference type="HAMAP" id="MF_00286">
    <property type="entry name" value="DsbB"/>
    <property type="match status" value="1"/>
</dbReference>
<dbReference type="InterPro" id="IPR023380">
    <property type="entry name" value="DsbB-like_sf"/>
</dbReference>
<dbReference type="OrthoDB" id="3711263at2"/>
<name>A0A240ER89_9VIBR</name>
<dbReference type="EMBL" id="OANU01000123">
    <property type="protein sequence ID" value="SNX50650.1"/>
    <property type="molecule type" value="Genomic_DNA"/>
</dbReference>
<evidence type="ECO:0000256" key="2">
    <source>
        <dbReference type="ARBA" id="ARBA00008823"/>
    </source>
</evidence>
<dbReference type="SUPFAM" id="SSF158442">
    <property type="entry name" value="DsbB-like"/>
    <property type="match status" value="1"/>
</dbReference>
<feature type="disulfide bond" description="Redox-active" evidence="14">
    <location>
        <begin position="107"/>
        <end position="133"/>
    </location>
</feature>
<evidence type="ECO:0000256" key="9">
    <source>
        <dbReference type="ARBA" id="ARBA00023002"/>
    </source>
</evidence>
<evidence type="ECO:0000256" key="10">
    <source>
        <dbReference type="ARBA" id="ARBA00023136"/>
    </source>
</evidence>
<evidence type="ECO:0000313" key="16">
    <source>
        <dbReference type="EMBL" id="SNX50650.1"/>
    </source>
</evidence>
<dbReference type="NCBIfam" id="NF002485">
    <property type="entry name" value="PRK01749.1"/>
    <property type="match status" value="1"/>
</dbReference>
<keyword evidence="13 14" id="KW-0676">Redox-active center</keyword>
<dbReference type="Gene3D" id="1.20.1550.10">
    <property type="entry name" value="DsbB-like"/>
    <property type="match status" value="1"/>
</dbReference>
<proteinExistence type="inferred from homology"/>
<protein>
    <recommendedName>
        <fullName evidence="14">Disulfide bond formation protein B</fullName>
    </recommendedName>
    <alternativeName>
        <fullName evidence="14">Disulfide oxidoreductase</fullName>
    </alternativeName>
</protein>
<keyword evidence="17" id="KW-1185">Reference proteome</keyword>
<evidence type="ECO:0000256" key="6">
    <source>
        <dbReference type="ARBA" id="ARBA00022692"/>
    </source>
</evidence>
<sequence length="180" mass="20149">MTVLSNIKAFSKTRLSWGLLFICTIFFELCALFFQHVMQLDPCVMCIYERVAMFGITGAALIGMINPKNTVMRWIGFGAWGASAIKGLTLALEHVDYQFNPSPFKTCDLFVTFPDWAPLNQWAPWLFEAYGDCSKVVWQFLTLSMPQWLVIIFAGNLVALAVIIISQSAKLSGSRASGFQ</sequence>